<evidence type="ECO:0000256" key="14">
    <source>
        <dbReference type="ARBA" id="ARBA00022741"/>
    </source>
</evidence>
<dbReference type="AlphaFoldDB" id="A0AAV0QTE6"/>
<keyword evidence="10" id="KW-0808">Transferase</keyword>
<dbReference type="PRINTS" id="PR00019">
    <property type="entry name" value="LEURICHRPT"/>
</dbReference>
<dbReference type="PROSITE" id="PS00107">
    <property type="entry name" value="PROTEIN_KINASE_ATP"/>
    <property type="match status" value="1"/>
</dbReference>
<comment type="caution">
    <text evidence="27">The sequence shown here is derived from an EMBL/GenBank/DDBJ whole genome shotgun (WGS) entry which is preliminary data.</text>
</comment>
<proteinExistence type="inferred from homology"/>
<dbReference type="GO" id="GO:0005524">
    <property type="term" value="F:ATP binding"/>
    <property type="evidence" value="ECO:0007669"/>
    <property type="project" value="UniProtKB-UniRule"/>
</dbReference>
<keyword evidence="6" id="KW-0134">Cell wall</keyword>
<evidence type="ECO:0000256" key="21">
    <source>
        <dbReference type="ARBA" id="ARBA00038043"/>
    </source>
</evidence>
<dbReference type="PROSITE" id="PS50011">
    <property type="entry name" value="PROTEIN_KINASE_DOM"/>
    <property type="match status" value="1"/>
</dbReference>
<dbReference type="Gene3D" id="3.30.200.20">
    <property type="entry name" value="Phosphorylase Kinase, domain 1"/>
    <property type="match status" value="1"/>
</dbReference>
<dbReference type="InterPro" id="IPR055414">
    <property type="entry name" value="LRR_R13L4/SHOC2-like"/>
</dbReference>
<evidence type="ECO:0000256" key="6">
    <source>
        <dbReference type="ARBA" id="ARBA00022512"/>
    </source>
</evidence>
<evidence type="ECO:0000256" key="8">
    <source>
        <dbReference type="ARBA" id="ARBA00022553"/>
    </source>
</evidence>
<dbReference type="Pfam" id="PF23598">
    <property type="entry name" value="LRR_14"/>
    <property type="match status" value="1"/>
</dbReference>
<sequence>MQSINNPPSLCHHSSGHQSPTQIYHLQKLITTKHSLMEASFFSLLSKTPSQLFRNFQALILLISILLLLWPSSSSLSVAAAAAAVNLEAEALLTWKATLQNQHQFNYHPLSSWSAQTSPCAWFGIFCNNQGSIANITLVGTGLKATLEVFSFSSFPNLVSLNLQNNSLYGPIPSHIANLSKLSFLDLSLNGFYGSIPSEIGSLVRLSSLSFTSNNLNGSIPTSFANLTQLLSLGLDRNQLSGYIPQEIGKLASLTTLDFTLNKITGPIQAGIGNLTNLSILRLGWNNLYGPIPEELGLLRGLVKLDLSTNNLTGEIPAYLGNLTLLDNLFLSSNKLSGNIPSELGKLTSLSDFQLYTNRLTGPIPPSIGNLSRLNMLAFSGNQLSGSIPEEIGMMRSLIVINLNTNVLTGSIPASIANIPNISYIGFAGNRLSGIVPVEFSNLTFLQGFDVPANKLTGSLPPDICIGGVLKVFTAYNNSLTGPIPRSLKNCSTLTRLRLEKNQLTGNISQDLGVYPDLNYADLSDNKLQGELRSWNWGSLYNLSTLKLARNNISGEIPAEVGKAPHLNLLDLSSNRLTGLIPGELSQLRLYSLSLNGNLLYGHLPPRLGNLSYLEYLNLAANNLNSSIPNELGNCTKLLSLNLSTNQLTGFVPPEIGDLKALMSLDLSHNFLTADIPREIGGLLFLETLNLSHNSFVGSIPPGLANVLSLRDVNVSYNQLEGPIPDMESFRRAPFEALRNNRDLCGNNSVLNPCPLENPTAKAGKQSDASIIVFPILGGGILLISLATVAAFFVYRRIKARKASTGNEYLQVFAIWTDEAALTYESIIQATESFDSRHQIGSGSSGSVYKAALQSTTKQNQVVAVKKLHDQSGEGVERLKANWRAFRSEIRALTNIKHRNIVKLYGFFSNAQHSLLVYEFMERGSLRSVLDDAEKAKELDWEDRVKIVKGIASALSYMHHDCRPPIVHRDISSNNVLLDLDFEAKLSDFGTARLLRPDDRVSTTSFAAGTYGYMAPERAYSKKVDEKWDVYGFGVVALEVIIGKHPGDLISSLTTTTKTTSPSSLLKDIIDDRITQPGEDGEVAKGVFAIAKFALACVRAEPSSRPTMQEVTMDMVTFAIPPLTQPFSQVSLEELFALVD</sequence>
<dbReference type="FunFam" id="3.80.10.10:FF:000095">
    <property type="entry name" value="LRR receptor-like serine/threonine-protein kinase GSO1"/>
    <property type="match status" value="1"/>
</dbReference>
<dbReference type="FunFam" id="3.30.200.20:FF:000309">
    <property type="entry name" value="Leucine-rich repeat receptor protein kinase MSP1"/>
    <property type="match status" value="1"/>
</dbReference>
<dbReference type="PROSITE" id="PS00109">
    <property type="entry name" value="PROTEIN_KINASE_TYR"/>
    <property type="match status" value="1"/>
</dbReference>
<keyword evidence="7" id="KW-0723">Serine/threonine-protein kinase</keyword>
<dbReference type="SUPFAM" id="SSF56112">
    <property type="entry name" value="Protein kinase-like (PK-like)"/>
    <property type="match status" value="1"/>
</dbReference>
<keyword evidence="6" id="KW-0964">Secreted</keyword>
<dbReference type="InterPro" id="IPR017441">
    <property type="entry name" value="Protein_kinase_ATP_BS"/>
</dbReference>
<keyword evidence="28" id="KW-1185">Reference proteome</keyword>
<evidence type="ECO:0000256" key="9">
    <source>
        <dbReference type="ARBA" id="ARBA00022614"/>
    </source>
</evidence>
<dbReference type="CDD" id="cd14066">
    <property type="entry name" value="STKc_IRAK"/>
    <property type="match status" value="1"/>
</dbReference>
<dbReference type="FunFam" id="3.80.10.10:FF:000400">
    <property type="entry name" value="Nuclear pore complex protein NUP107"/>
    <property type="match status" value="1"/>
</dbReference>
<dbReference type="GO" id="GO:0009653">
    <property type="term" value="P:anatomical structure morphogenesis"/>
    <property type="evidence" value="ECO:0007669"/>
    <property type="project" value="UniProtKB-ARBA"/>
</dbReference>
<evidence type="ECO:0000256" key="5">
    <source>
        <dbReference type="ARBA" id="ARBA00022475"/>
    </source>
</evidence>
<comment type="catalytic activity">
    <reaction evidence="22">
        <text>L-threonyl-[protein] + ATP = O-phospho-L-threonyl-[protein] + ADP + H(+)</text>
        <dbReference type="Rhea" id="RHEA:46608"/>
        <dbReference type="Rhea" id="RHEA-COMP:11060"/>
        <dbReference type="Rhea" id="RHEA-COMP:11605"/>
        <dbReference type="ChEBI" id="CHEBI:15378"/>
        <dbReference type="ChEBI" id="CHEBI:30013"/>
        <dbReference type="ChEBI" id="CHEBI:30616"/>
        <dbReference type="ChEBI" id="CHEBI:61977"/>
        <dbReference type="ChEBI" id="CHEBI:456216"/>
        <dbReference type="EC" id="2.7.11.1"/>
    </reaction>
</comment>
<gene>
    <name evidence="27" type="ORF">LITE_LOCUS44709</name>
</gene>
<dbReference type="InterPro" id="IPR003591">
    <property type="entry name" value="Leu-rich_rpt_typical-subtyp"/>
</dbReference>
<evidence type="ECO:0000256" key="11">
    <source>
        <dbReference type="ARBA" id="ARBA00022692"/>
    </source>
</evidence>
<comment type="catalytic activity">
    <reaction evidence="23">
        <text>L-seryl-[protein] + ATP = O-phospho-L-seryl-[protein] + ADP + H(+)</text>
        <dbReference type="Rhea" id="RHEA:17989"/>
        <dbReference type="Rhea" id="RHEA-COMP:9863"/>
        <dbReference type="Rhea" id="RHEA-COMP:11604"/>
        <dbReference type="ChEBI" id="CHEBI:15378"/>
        <dbReference type="ChEBI" id="CHEBI:29999"/>
        <dbReference type="ChEBI" id="CHEBI:30616"/>
        <dbReference type="ChEBI" id="CHEBI:83421"/>
        <dbReference type="ChEBI" id="CHEBI:456216"/>
        <dbReference type="EC" id="2.7.11.1"/>
    </reaction>
</comment>
<evidence type="ECO:0000259" key="26">
    <source>
        <dbReference type="PROSITE" id="PS50011"/>
    </source>
</evidence>
<feature type="transmembrane region" description="Helical" evidence="25">
    <location>
        <begin position="772"/>
        <end position="795"/>
    </location>
</feature>
<feature type="binding site" evidence="24">
    <location>
        <position position="867"/>
    </location>
    <ligand>
        <name>ATP</name>
        <dbReference type="ChEBI" id="CHEBI:30616"/>
    </ligand>
</feature>
<evidence type="ECO:0000256" key="19">
    <source>
        <dbReference type="ARBA" id="ARBA00023170"/>
    </source>
</evidence>
<reference evidence="27" key="1">
    <citation type="submission" date="2022-08" db="EMBL/GenBank/DDBJ databases">
        <authorList>
            <person name="Gutierrez-Valencia J."/>
        </authorList>
    </citation>
    <scope>NUCLEOTIDE SEQUENCE</scope>
</reference>
<evidence type="ECO:0000256" key="4">
    <source>
        <dbReference type="ARBA" id="ARBA00012513"/>
    </source>
</evidence>
<dbReference type="GO" id="GO:0099402">
    <property type="term" value="P:plant organ development"/>
    <property type="evidence" value="ECO:0007669"/>
    <property type="project" value="UniProtKB-ARBA"/>
</dbReference>
<comment type="subcellular location">
    <subcellularLocation>
        <location evidence="2">Cell membrane</location>
    </subcellularLocation>
    <subcellularLocation>
        <location evidence="3">Membrane</location>
        <topology evidence="3">Single-pass type I membrane protein</topology>
    </subcellularLocation>
    <subcellularLocation>
        <location evidence="1">Secreted</location>
        <location evidence="1">Cell wall</location>
    </subcellularLocation>
</comment>
<evidence type="ECO:0000256" key="20">
    <source>
        <dbReference type="ARBA" id="ARBA00023180"/>
    </source>
</evidence>
<dbReference type="SUPFAM" id="SSF52047">
    <property type="entry name" value="RNI-like"/>
    <property type="match status" value="1"/>
</dbReference>
<dbReference type="PANTHER" id="PTHR48053">
    <property type="entry name" value="LEUCINE RICH REPEAT FAMILY PROTEIN, EXPRESSED"/>
    <property type="match status" value="1"/>
</dbReference>
<evidence type="ECO:0000313" key="27">
    <source>
        <dbReference type="EMBL" id="CAI0548270.1"/>
    </source>
</evidence>
<dbReference type="FunFam" id="1.10.510.10:FF:000445">
    <property type="entry name" value="MDIS1-interacting receptor like kinase 2"/>
    <property type="match status" value="1"/>
</dbReference>
<evidence type="ECO:0000256" key="12">
    <source>
        <dbReference type="ARBA" id="ARBA00022729"/>
    </source>
</evidence>
<feature type="domain" description="Protein kinase" evidence="26">
    <location>
        <begin position="834"/>
        <end position="1118"/>
    </location>
</feature>
<dbReference type="Gene3D" id="3.80.10.10">
    <property type="entry name" value="Ribonuclease Inhibitor"/>
    <property type="match status" value="4"/>
</dbReference>
<keyword evidence="18 25" id="KW-0472">Membrane</keyword>
<dbReference type="SUPFAM" id="SSF52058">
    <property type="entry name" value="L domain-like"/>
    <property type="match status" value="1"/>
</dbReference>
<dbReference type="Pfam" id="PF00560">
    <property type="entry name" value="LRR_1"/>
    <property type="match status" value="7"/>
</dbReference>
<dbReference type="EMBL" id="CAMGYJ010000010">
    <property type="protein sequence ID" value="CAI0548270.1"/>
    <property type="molecule type" value="Genomic_DNA"/>
</dbReference>
<evidence type="ECO:0000256" key="1">
    <source>
        <dbReference type="ARBA" id="ARBA00004191"/>
    </source>
</evidence>
<keyword evidence="8" id="KW-0597">Phosphoprotein</keyword>
<name>A0AAV0QTE6_9ROSI</name>
<evidence type="ECO:0000256" key="16">
    <source>
        <dbReference type="ARBA" id="ARBA00022840"/>
    </source>
</evidence>
<dbReference type="SMART" id="SM00369">
    <property type="entry name" value="LRR_TYP"/>
    <property type="match status" value="10"/>
</dbReference>
<keyword evidence="11 25" id="KW-0812">Transmembrane</keyword>
<dbReference type="InterPro" id="IPR008266">
    <property type="entry name" value="Tyr_kinase_AS"/>
</dbReference>
<dbReference type="InterPro" id="IPR000719">
    <property type="entry name" value="Prot_kinase_dom"/>
</dbReference>
<keyword evidence="19" id="KW-0675">Receptor</keyword>
<keyword evidence="5" id="KW-1003">Cell membrane</keyword>
<evidence type="ECO:0000256" key="24">
    <source>
        <dbReference type="PROSITE-ProRule" id="PRU10141"/>
    </source>
</evidence>
<evidence type="ECO:0000256" key="17">
    <source>
        <dbReference type="ARBA" id="ARBA00022989"/>
    </source>
</evidence>
<dbReference type="GO" id="GO:0005886">
    <property type="term" value="C:plasma membrane"/>
    <property type="evidence" value="ECO:0007669"/>
    <property type="project" value="UniProtKB-SubCell"/>
</dbReference>
<keyword evidence="9" id="KW-0433">Leucine-rich repeat</keyword>
<dbReference type="EC" id="2.7.11.1" evidence="4"/>
<evidence type="ECO:0000256" key="18">
    <source>
        <dbReference type="ARBA" id="ARBA00023136"/>
    </source>
</evidence>
<evidence type="ECO:0000256" key="10">
    <source>
        <dbReference type="ARBA" id="ARBA00022679"/>
    </source>
</evidence>
<keyword evidence="17 25" id="KW-1133">Transmembrane helix</keyword>
<dbReference type="PANTHER" id="PTHR48053:SF168">
    <property type="entry name" value="LRR RECEPTOR-LIKE KINASE FAMILY PROTEIN"/>
    <property type="match status" value="1"/>
</dbReference>
<evidence type="ECO:0000256" key="13">
    <source>
        <dbReference type="ARBA" id="ARBA00022737"/>
    </source>
</evidence>
<evidence type="ECO:0000256" key="22">
    <source>
        <dbReference type="ARBA" id="ARBA00047899"/>
    </source>
</evidence>
<protein>
    <recommendedName>
        <fullName evidence="4">non-specific serine/threonine protein kinase</fullName>
        <ecNumber evidence="4">2.7.11.1</ecNumber>
    </recommendedName>
</protein>
<evidence type="ECO:0000256" key="2">
    <source>
        <dbReference type="ARBA" id="ARBA00004236"/>
    </source>
</evidence>
<dbReference type="InterPro" id="IPR001611">
    <property type="entry name" value="Leu-rich_rpt"/>
</dbReference>
<keyword evidence="12" id="KW-0732">Signal</keyword>
<dbReference type="Pfam" id="PF00069">
    <property type="entry name" value="Pkinase"/>
    <property type="match status" value="1"/>
</dbReference>
<keyword evidence="16 24" id="KW-0067">ATP-binding</keyword>
<evidence type="ECO:0000256" key="23">
    <source>
        <dbReference type="ARBA" id="ARBA00048679"/>
    </source>
</evidence>
<dbReference type="FunFam" id="3.80.10.10:FF:000299">
    <property type="entry name" value="Piriformospora indica-insensitive protein 2"/>
    <property type="match status" value="2"/>
</dbReference>
<evidence type="ECO:0000313" key="28">
    <source>
        <dbReference type="Proteomes" id="UP001154282"/>
    </source>
</evidence>
<keyword evidence="14 24" id="KW-0547">Nucleotide-binding</keyword>
<dbReference type="InterPro" id="IPR011009">
    <property type="entry name" value="Kinase-like_dom_sf"/>
</dbReference>
<evidence type="ECO:0000256" key="25">
    <source>
        <dbReference type="SAM" id="Phobius"/>
    </source>
</evidence>
<keyword evidence="20" id="KW-0325">Glycoprotein</keyword>
<dbReference type="Gene3D" id="1.10.510.10">
    <property type="entry name" value="Transferase(Phosphotransferase) domain 1"/>
    <property type="match status" value="1"/>
</dbReference>
<dbReference type="Pfam" id="PF08263">
    <property type="entry name" value="LRRNT_2"/>
    <property type="match status" value="1"/>
</dbReference>
<accession>A0AAV0QTE6</accession>
<keyword evidence="13" id="KW-0677">Repeat</keyword>
<dbReference type="GO" id="GO:0004674">
    <property type="term" value="F:protein serine/threonine kinase activity"/>
    <property type="evidence" value="ECO:0007669"/>
    <property type="project" value="UniProtKB-KW"/>
</dbReference>
<evidence type="ECO:0000256" key="7">
    <source>
        <dbReference type="ARBA" id="ARBA00022527"/>
    </source>
</evidence>
<evidence type="ECO:0000256" key="15">
    <source>
        <dbReference type="ARBA" id="ARBA00022777"/>
    </source>
</evidence>
<keyword evidence="15" id="KW-0418">Kinase</keyword>
<dbReference type="InterPro" id="IPR032675">
    <property type="entry name" value="LRR_dom_sf"/>
</dbReference>
<dbReference type="InterPro" id="IPR051716">
    <property type="entry name" value="Plant_RL_S/T_kinase"/>
</dbReference>
<evidence type="ECO:0000256" key="3">
    <source>
        <dbReference type="ARBA" id="ARBA00004479"/>
    </source>
</evidence>
<dbReference type="Proteomes" id="UP001154282">
    <property type="component" value="Unassembled WGS sequence"/>
</dbReference>
<dbReference type="InterPro" id="IPR013210">
    <property type="entry name" value="LRR_N_plant-typ"/>
</dbReference>
<comment type="similarity">
    <text evidence="21">Belongs to the polygalacturonase-inhibiting protein family.</text>
</comment>
<organism evidence="27 28">
    <name type="scientific">Linum tenue</name>
    <dbReference type="NCBI Taxonomy" id="586396"/>
    <lineage>
        <taxon>Eukaryota</taxon>
        <taxon>Viridiplantae</taxon>
        <taxon>Streptophyta</taxon>
        <taxon>Embryophyta</taxon>
        <taxon>Tracheophyta</taxon>
        <taxon>Spermatophyta</taxon>
        <taxon>Magnoliopsida</taxon>
        <taxon>eudicotyledons</taxon>
        <taxon>Gunneridae</taxon>
        <taxon>Pentapetalae</taxon>
        <taxon>rosids</taxon>
        <taxon>fabids</taxon>
        <taxon>Malpighiales</taxon>
        <taxon>Linaceae</taxon>
        <taxon>Linum</taxon>
    </lineage>
</organism>